<dbReference type="PANTHER" id="PTHR22702">
    <property type="entry name" value="PROTEASE-ASSOCIATED DOMAIN-CONTAINING PROTEIN"/>
    <property type="match status" value="1"/>
</dbReference>
<dbReference type="InterPro" id="IPR056858">
    <property type="entry name" value="VSR_TRX"/>
</dbReference>
<evidence type="ECO:0000256" key="5">
    <source>
        <dbReference type="ARBA" id="ARBA00022737"/>
    </source>
</evidence>
<keyword evidence="8 11" id="KW-0472">Membrane</keyword>
<accession>A0A0H5R5S1</accession>
<keyword evidence="6" id="KW-0106">Calcium</keyword>
<evidence type="ECO:0008006" key="16">
    <source>
        <dbReference type="Google" id="ProtNLM"/>
    </source>
</evidence>
<keyword evidence="9" id="KW-0325">Glycoprotein</keyword>
<evidence type="ECO:0000256" key="8">
    <source>
        <dbReference type="ARBA" id="ARBA00023136"/>
    </source>
</evidence>
<dbReference type="SUPFAM" id="SSF52025">
    <property type="entry name" value="PA domain"/>
    <property type="match status" value="1"/>
</dbReference>
<dbReference type="Pfam" id="PF02225">
    <property type="entry name" value="PA"/>
    <property type="match status" value="1"/>
</dbReference>
<organism evidence="15">
    <name type="scientific">Spongospora subterranea</name>
    <dbReference type="NCBI Taxonomy" id="70186"/>
    <lineage>
        <taxon>Eukaryota</taxon>
        <taxon>Sar</taxon>
        <taxon>Rhizaria</taxon>
        <taxon>Endomyxa</taxon>
        <taxon>Phytomyxea</taxon>
        <taxon>Plasmodiophorida</taxon>
        <taxon>Plasmodiophoridae</taxon>
        <taxon>Spongospora</taxon>
    </lineage>
</organism>
<keyword evidence="2" id="KW-0245">EGF-like domain</keyword>
<evidence type="ECO:0000313" key="15">
    <source>
        <dbReference type="EMBL" id="CRZ09132.1"/>
    </source>
</evidence>
<dbReference type="EMBL" id="HACM01008690">
    <property type="protein sequence ID" value="CRZ09132.1"/>
    <property type="molecule type" value="Transcribed_RNA"/>
</dbReference>
<keyword evidence="3 11" id="KW-0812">Transmembrane</keyword>
<sequence length="495" mass="54196">MIAKSSLILAALLLCGHGALAVYDTFLSVTQPEELRSVFGAGTGRMEHRVDPNSELRCGTSLKAKVIVLGKDEQQGCVPFSLPIDPTWRRWFVLLQSGGCSLSTKVENAQNAGVSVVIISNNDDELPDHVVLEDANSNYIHSTIIKKSDASKIFDYFGKGPGKSVEVTFEVGLEKSDTVSIVLQTSTFDRDTTKLLVKLGEAFGPLQSQKKMSIEHHYRLVNGSYYDCVTDSKHCGNQCTNSGRYCAQDPNDDLNSGASGADIVRETLRRICIHQHTNTTNPQFFWDYLAKFSDNCFASNNITKECSKDVSDKIDSTIFPRLKQCVDESGGTESESKSQNKLIEGEMKITSYHYLPPIKINGFYYYGSNECSFDDGAQTCPLLNQVCGSFTDSSLPDICRLSGGCGLGKGRDACGHCMEFSSPNFVKDVKDCYTGVNGVSIATVIVLISLCVVFMSGIAVVIHRRSTATMRDDLRSIMSQYVPLESESGGQTNFV</sequence>
<dbReference type="Pfam" id="PF25011">
    <property type="entry name" value="VSR_TRX"/>
    <property type="match status" value="1"/>
</dbReference>
<evidence type="ECO:0000256" key="6">
    <source>
        <dbReference type="ARBA" id="ARBA00022837"/>
    </source>
</evidence>
<dbReference type="InterPro" id="IPR003137">
    <property type="entry name" value="PA_domain"/>
</dbReference>
<dbReference type="Gene3D" id="3.50.30.30">
    <property type="match status" value="1"/>
</dbReference>
<evidence type="ECO:0000256" key="2">
    <source>
        <dbReference type="ARBA" id="ARBA00022536"/>
    </source>
</evidence>
<evidence type="ECO:0000256" key="9">
    <source>
        <dbReference type="ARBA" id="ARBA00023180"/>
    </source>
</evidence>
<protein>
    <recommendedName>
        <fullName evidence="16">PA domain-containing protein</fullName>
    </recommendedName>
</protein>
<feature type="domain" description="PA" evidence="13">
    <location>
        <begin position="92"/>
        <end position="153"/>
    </location>
</feature>
<evidence type="ECO:0000256" key="7">
    <source>
        <dbReference type="ARBA" id="ARBA00022989"/>
    </source>
</evidence>
<evidence type="ECO:0000256" key="11">
    <source>
        <dbReference type="SAM" id="Phobius"/>
    </source>
</evidence>
<proteinExistence type="predicted"/>
<evidence type="ECO:0000256" key="4">
    <source>
        <dbReference type="ARBA" id="ARBA00022729"/>
    </source>
</evidence>
<evidence type="ECO:0000259" key="14">
    <source>
        <dbReference type="Pfam" id="PF25011"/>
    </source>
</evidence>
<keyword evidence="5" id="KW-0677">Repeat</keyword>
<dbReference type="AlphaFoldDB" id="A0A0H5R5S1"/>
<dbReference type="GO" id="GO:0012505">
    <property type="term" value="C:endomembrane system"/>
    <property type="evidence" value="ECO:0007669"/>
    <property type="project" value="UniProtKB-SubCell"/>
</dbReference>
<comment type="subcellular location">
    <subcellularLocation>
        <location evidence="10">Endomembrane system</location>
        <topology evidence="10">Single-pass membrane protein</topology>
    </subcellularLocation>
    <subcellularLocation>
        <location evidence="1">Membrane</location>
        <topology evidence="1">Single-pass type I membrane protein</topology>
    </subcellularLocation>
</comment>
<feature type="transmembrane region" description="Helical" evidence="11">
    <location>
        <begin position="439"/>
        <end position="462"/>
    </location>
</feature>
<keyword evidence="7 11" id="KW-1133">Transmembrane helix</keyword>
<reference evidence="15" key="1">
    <citation type="submission" date="2015-04" db="EMBL/GenBank/DDBJ databases">
        <title>The genome sequence of the plant pathogenic Rhizarian Plasmodiophora brassicae reveals insights in its biotrophic life cycle and the origin of chitin synthesis.</title>
        <authorList>
            <person name="Schwelm A."/>
            <person name="Fogelqvist J."/>
            <person name="Knaust A."/>
            <person name="Julke S."/>
            <person name="Lilja T."/>
            <person name="Dhandapani V."/>
            <person name="Bonilla-Rosso G."/>
            <person name="Karlsson M."/>
            <person name="Shevchenko A."/>
            <person name="Choi S.R."/>
            <person name="Kim H.G."/>
            <person name="Park J.Y."/>
            <person name="Lim Y.P."/>
            <person name="Ludwig-Muller J."/>
            <person name="Dixelius C."/>
        </authorList>
    </citation>
    <scope>NUCLEOTIDE SEQUENCE</scope>
    <source>
        <tissue evidence="15">Potato root galls</tissue>
    </source>
</reference>
<evidence type="ECO:0000256" key="12">
    <source>
        <dbReference type="SAM" id="SignalP"/>
    </source>
</evidence>
<dbReference type="GO" id="GO:0016020">
    <property type="term" value="C:membrane"/>
    <property type="evidence" value="ECO:0007669"/>
    <property type="project" value="UniProtKB-SubCell"/>
</dbReference>
<evidence type="ECO:0000256" key="10">
    <source>
        <dbReference type="ARBA" id="ARBA00037847"/>
    </source>
</evidence>
<feature type="signal peptide" evidence="12">
    <location>
        <begin position="1"/>
        <end position="21"/>
    </location>
</feature>
<evidence type="ECO:0000259" key="13">
    <source>
        <dbReference type="Pfam" id="PF02225"/>
    </source>
</evidence>
<feature type="chain" id="PRO_5005223011" description="PA domain-containing protein" evidence="12">
    <location>
        <begin position="22"/>
        <end position="495"/>
    </location>
</feature>
<dbReference type="PANTHER" id="PTHR22702:SF1">
    <property type="entry name" value="PROTEASE-ASSOCIATED DOMAIN-CONTAINING PROTEIN 1"/>
    <property type="match status" value="1"/>
</dbReference>
<evidence type="ECO:0000256" key="1">
    <source>
        <dbReference type="ARBA" id="ARBA00004479"/>
    </source>
</evidence>
<dbReference type="InterPro" id="IPR046450">
    <property type="entry name" value="PA_dom_sf"/>
</dbReference>
<evidence type="ECO:0000256" key="3">
    <source>
        <dbReference type="ARBA" id="ARBA00022692"/>
    </source>
</evidence>
<name>A0A0H5R5S1_9EUKA</name>
<feature type="domain" description="Vacuolar sorting receptor thioredoxin-like" evidence="14">
    <location>
        <begin position="206"/>
        <end position="368"/>
    </location>
</feature>
<keyword evidence="4 12" id="KW-0732">Signal</keyword>